<evidence type="ECO:0008006" key="4">
    <source>
        <dbReference type="Google" id="ProtNLM"/>
    </source>
</evidence>
<dbReference type="OrthoDB" id="3722973at2"/>
<accession>A0A1I7MG00</accession>
<dbReference type="SUPFAM" id="SSF88713">
    <property type="entry name" value="Glycoside hydrolase/deacetylase"/>
    <property type="match status" value="1"/>
</dbReference>
<evidence type="ECO:0000313" key="3">
    <source>
        <dbReference type="Proteomes" id="UP000198881"/>
    </source>
</evidence>
<dbReference type="InterPro" id="IPR051398">
    <property type="entry name" value="Polysacch_Deacetylase"/>
</dbReference>
<dbReference type="PANTHER" id="PTHR34216">
    <property type="match status" value="1"/>
</dbReference>
<gene>
    <name evidence="2" type="ORF">SAMN04487966_10246</name>
</gene>
<proteinExistence type="predicted"/>
<name>A0A1I7MG00_9MICC</name>
<protein>
    <recommendedName>
        <fullName evidence="4">Polysaccharide deacetylase</fullName>
    </recommendedName>
</protein>
<dbReference type="Proteomes" id="UP000198881">
    <property type="component" value="Unassembled WGS sequence"/>
</dbReference>
<dbReference type="STRING" id="574650.SAMN04487966_10246"/>
<dbReference type="AlphaFoldDB" id="A0A1I7MG00"/>
<dbReference type="PANTHER" id="PTHR34216:SF3">
    <property type="entry name" value="POLY-BETA-1,6-N-ACETYL-D-GLUCOSAMINE N-DEACETYLASE"/>
    <property type="match status" value="1"/>
</dbReference>
<feature type="region of interest" description="Disordered" evidence="1">
    <location>
        <begin position="22"/>
        <end position="47"/>
    </location>
</feature>
<reference evidence="2 3" key="1">
    <citation type="submission" date="2016-10" db="EMBL/GenBank/DDBJ databases">
        <authorList>
            <person name="de Groot N.N."/>
        </authorList>
    </citation>
    <scope>NUCLEOTIDE SEQUENCE [LARGE SCALE GENOMIC DNA]</scope>
    <source>
        <strain evidence="2 3">CGMCC 1.7054</strain>
    </source>
</reference>
<dbReference type="RefSeq" id="WP_091694138.1">
    <property type="nucleotide sequence ID" value="NZ_FPCG01000002.1"/>
</dbReference>
<dbReference type="GO" id="GO:0005975">
    <property type="term" value="P:carbohydrate metabolic process"/>
    <property type="evidence" value="ECO:0007669"/>
    <property type="project" value="InterPro"/>
</dbReference>
<dbReference type="Gene3D" id="3.20.20.370">
    <property type="entry name" value="Glycoside hydrolase/deacetylase"/>
    <property type="match status" value="1"/>
</dbReference>
<keyword evidence="3" id="KW-1185">Reference proteome</keyword>
<dbReference type="PROSITE" id="PS51257">
    <property type="entry name" value="PROKAR_LIPOPROTEIN"/>
    <property type="match status" value="1"/>
</dbReference>
<feature type="compositionally biased region" description="Low complexity" evidence="1">
    <location>
        <begin position="23"/>
        <end position="45"/>
    </location>
</feature>
<sequence length="422" mass="46607">MDTRRFVLTGILAATLVAGTACESGPSSEGASPSAPSAEEQAAQQEEQRRAAAVESARFQVASYDYDAAVKTLEGIDSGEAQELRDQAAAGKAETVVWEDNGAISHVFVHSLIVDPERAFDGDHMQQGYLDYMVTLKEFEAILEQLHANDFVLVSPDDIAALDADGQMQYRDIHLPPGKKPLVLSQDDVNYYEYMEQDGFARSLVLDEDGSVTNTYIDAEGNEHRGAYDVVPVVDRFVDEHPDFSYRGAKGILAVTGYNGVLGHRTSESEYSDDPDIAAKQAEATQVAEALKQDGWVFASHSWGHLSMTTSGMDRIRRDTDLWAAEVQPIVGETHHLIYPFGADISRVPPYSGPKYELLQDAGFQFFYGVDTSTPHWMQRHEGYLRQARINLDGLTFDRDLAGRGFLDPFFDLDAVLDPARP</sequence>
<dbReference type="InterPro" id="IPR011330">
    <property type="entry name" value="Glyco_hydro/deAcase_b/a-brl"/>
</dbReference>
<dbReference type="EMBL" id="FPCG01000002">
    <property type="protein sequence ID" value="SFV20845.1"/>
    <property type="molecule type" value="Genomic_DNA"/>
</dbReference>
<organism evidence="2 3">
    <name type="scientific">Micrococcus terreus</name>
    <dbReference type="NCBI Taxonomy" id="574650"/>
    <lineage>
        <taxon>Bacteria</taxon>
        <taxon>Bacillati</taxon>
        <taxon>Actinomycetota</taxon>
        <taxon>Actinomycetes</taxon>
        <taxon>Micrococcales</taxon>
        <taxon>Micrococcaceae</taxon>
        <taxon>Micrococcus</taxon>
    </lineage>
</organism>
<evidence type="ECO:0000256" key="1">
    <source>
        <dbReference type="SAM" id="MobiDB-lite"/>
    </source>
</evidence>
<evidence type="ECO:0000313" key="2">
    <source>
        <dbReference type="EMBL" id="SFV20845.1"/>
    </source>
</evidence>